<dbReference type="EMBL" id="JAHYBZ010000001">
    <property type="protein sequence ID" value="MBW6396733.1"/>
    <property type="molecule type" value="Genomic_DNA"/>
</dbReference>
<reference evidence="2 3" key="1">
    <citation type="submission" date="2021-07" db="EMBL/GenBank/DDBJ databases">
        <authorList>
            <person name="So Y."/>
        </authorList>
    </citation>
    <scope>NUCLEOTIDE SEQUENCE [LARGE SCALE GENOMIC DNA]</scope>
    <source>
        <strain evidence="2 3">HJA6</strain>
    </source>
</reference>
<dbReference type="Pfam" id="PF00551">
    <property type="entry name" value="Formyl_trans_N"/>
    <property type="match status" value="1"/>
</dbReference>
<evidence type="ECO:0000313" key="3">
    <source>
        <dbReference type="Proteomes" id="UP001196565"/>
    </source>
</evidence>
<dbReference type="InterPro" id="IPR036477">
    <property type="entry name" value="Formyl_transf_N_sf"/>
</dbReference>
<dbReference type="Gene3D" id="3.40.50.170">
    <property type="entry name" value="Formyl transferase, N-terminal domain"/>
    <property type="match status" value="1"/>
</dbReference>
<feature type="domain" description="Formyl transferase N-terminal" evidence="1">
    <location>
        <begin position="100"/>
        <end position="211"/>
    </location>
</feature>
<dbReference type="InterPro" id="IPR002376">
    <property type="entry name" value="Formyl_transf_N"/>
</dbReference>
<dbReference type="PANTHER" id="PTHR11138">
    <property type="entry name" value="METHIONYL-TRNA FORMYLTRANSFERASE"/>
    <property type="match status" value="1"/>
</dbReference>
<keyword evidence="3" id="KW-1185">Reference proteome</keyword>
<protein>
    <recommendedName>
        <fullName evidence="1">Formyl transferase N-terminal domain-containing protein</fullName>
    </recommendedName>
</protein>
<name>A0ABS7A349_9PROT</name>
<accession>A0ABS7A349</accession>
<dbReference type="RefSeq" id="WP_219761223.1">
    <property type="nucleotide sequence ID" value="NZ_JAHYBZ010000001.1"/>
</dbReference>
<sequence length="265" mass="28098">MTLRLAVLTLESTATSEAAARVLRDTPHDIVFLGLSDAYSANVASTRKHVARSGWRILPWLFVEFAAPRLMRGEGVGPVGVAAFARGVPPTVVTSVNGATIQGMLATLKPDLIVTCHFDQILAPETIALARLGGINLHPSLLPLHRGPMPCFWAAADGNGEFGVTVHRLVPRIDAGAILAQRAVTPPDGATVSGMARALHRAGAELLLDVIEEIAAGRDRGVEVPTLPYRPFPTQQDLAAAAKRGVRLTGWADFRAARALHGAVR</sequence>
<evidence type="ECO:0000313" key="2">
    <source>
        <dbReference type="EMBL" id="MBW6396733.1"/>
    </source>
</evidence>
<organism evidence="2 3">
    <name type="scientific">Roseomonas alba</name>
    <dbReference type="NCBI Taxonomy" id="2846776"/>
    <lineage>
        <taxon>Bacteria</taxon>
        <taxon>Pseudomonadati</taxon>
        <taxon>Pseudomonadota</taxon>
        <taxon>Alphaproteobacteria</taxon>
        <taxon>Acetobacterales</taxon>
        <taxon>Roseomonadaceae</taxon>
        <taxon>Roseomonas</taxon>
    </lineage>
</organism>
<evidence type="ECO:0000259" key="1">
    <source>
        <dbReference type="Pfam" id="PF00551"/>
    </source>
</evidence>
<dbReference type="PANTHER" id="PTHR11138:SF5">
    <property type="entry name" value="METHIONYL-TRNA FORMYLTRANSFERASE, MITOCHONDRIAL"/>
    <property type="match status" value="1"/>
</dbReference>
<proteinExistence type="predicted"/>
<dbReference type="Proteomes" id="UP001196565">
    <property type="component" value="Unassembled WGS sequence"/>
</dbReference>
<comment type="caution">
    <text evidence="2">The sequence shown here is derived from an EMBL/GenBank/DDBJ whole genome shotgun (WGS) entry which is preliminary data.</text>
</comment>
<dbReference type="SUPFAM" id="SSF53328">
    <property type="entry name" value="Formyltransferase"/>
    <property type="match status" value="1"/>
</dbReference>
<gene>
    <name evidence="2" type="ORF">KPL78_02690</name>
</gene>